<dbReference type="EMBL" id="CAJNNV010020074">
    <property type="protein sequence ID" value="CAE8606928.1"/>
    <property type="molecule type" value="Genomic_DNA"/>
</dbReference>
<feature type="region of interest" description="Disordered" evidence="1">
    <location>
        <begin position="112"/>
        <end position="132"/>
    </location>
</feature>
<proteinExistence type="predicted"/>
<comment type="caution">
    <text evidence="3">The sequence shown here is derived from an EMBL/GenBank/DDBJ whole genome shotgun (WGS) entry which is preliminary data.</text>
</comment>
<feature type="region of interest" description="Disordered" evidence="1">
    <location>
        <begin position="11"/>
        <end position="61"/>
    </location>
</feature>
<evidence type="ECO:0000313" key="3">
    <source>
        <dbReference type="EMBL" id="CAE8606928.1"/>
    </source>
</evidence>
<gene>
    <name evidence="2" type="ORF">PGLA1383_LOCUS13578</name>
    <name evidence="3" type="ORF">PGLA1383_LOCUS24885</name>
</gene>
<dbReference type="EMBL" id="CAJNNV010007547">
    <property type="protein sequence ID" value="CAE8595059.1"/>
    <property type="molecule type" value="Genomic_DNA"/>
</dbReference>
<sequence>MLDSFWATAVGRRGPRPCRRPEARWPAKAAAAKAPQAAATGTAEAPPGAAEAATGWSPSAKAAEARKCAGAVAAVGALTKVWEFASITPPTARPPKASPPDKAEEVGRCAIGGSLEDKGGGTVSHTFGKLMA</sequence>
<name>A0A813EY59_POLGL</name>
<organism evidence="3 4">
    <name type="scientific">Polarella glacialis</name>
    <name type="common">Dinoflagellate</name>
    <dbReference type="NCBI Taxonomy" id="89957"/>
    <lineage>
        <taxon>Eukaryota</taxon>
        <taxon>Sar</taxon>
        <taxon>Alveolata</taxon>
        <taxon>Dinophyceae</taxon>
        <taxon>Suessiales</taxon>
        <taxon>Suessiaceae</taxon>
        <taxon>Polarella</taxon>
    </lineage>
</organism>
<keyword evidence="4" id="KW-1185">Reference proteome</keyword>
<dbReference type="Proteomes" id="UP000654075">
    <property type="component" value="Unassembled WGS sequence"/>
</dbReference>
<accession>A0A813EY59</accession>
<evidence type="ECO:0000256" key="1">
    <source>
        <dbReference type="SAM" id="MobiDB-lite"/>
    </source>
</evidence>
<dbReference type="AlphaFoldDB" id="A0A813EY59"/>
<protein>
    <submittedName>
        <fullName evidence="3">Uncharacterized protein</fullName>
    </submittedName>
</protein>
<reference evidence="3" key="1">
    <citation type="submission" date="2021-02" db="EMBL/GenBank/DDBJ databases">
        <authorList>
            <person name="Dougan E. K."/>
            <person name="Rhodes N."/>
            <person name="Thang M."/>
            <person name="Chan C."/>
        </authorList>
    </citation>
    <scope>NUCLEOTIDE SEQUENCE</scope>
</reference>
<evidence type="ECO:0000313" key="4">
    <source>
        <dbReference type="Proteomes" id="UP000654075"/>
    </source>
</evidence>
<evidence type="ECO:0000313" key="2">
    <source>
        <dbReference type="EMBL" id="CAE8595059.1"/>
    </source>
</evidence>
<feature type="compositionally biased region" description="Low complexity" evidence="1">
    <location>
        <begin position="26"/>
        <end position="61"/>
    </location>
</feature>